<feature type="region of interest" description="Disordered" evidence="1">
    <location>
        <begin position="1"/>
        <end position="108"/>
    </location>
</feature>
<gene>
    <name evidence="2" type="ORF">E2C01_016844</name>
</gene>
<sequence>MKFNDGFQTDQKTAVGDGPSEQDGGAVKTVPRFRSISDYRRHLTPTGGPPSHSWRPDRRSSGGRNRDKSNGKEMDTREEEEEEEEDKRERKVENCEKEDEVEKLQEKR</sequence>
<name>A0A5B7DQ62_PORTR</name>
<reference evidence="2 3" key="1">
    <citation type="submission" date="2019-05" db="EMBL/GenBank/DDBJ databases">
        <title>Another draft genome of Portunus trituberculatus and its Hox gene families provides insights of decapod evolution.</title>
        <authorList>
            <person name="Jeong J.-H."/>
            <person name="Song I."/>
            <person name="Kim S."/>
            <person name="Choi T."/>
            <person name="Kim D."/>
            <person name="Ryu S."/>
            <person name="Kim W."/>
        </authorList>
    </citation>
    <scope>NUCLEOTIDE SEQUENCE [LARGE SCALE GENOMIC DNA]</scope>
    <source>
        <tissue evidence="2">Muscle</tissue>
    </source>
</reference>
<organism evidence="2 3">
    <name type="scientific">Portunus trituberculatus</name>
    <name type="common">Swimming crab</name>
    <name type="synonym">Neptunus trituberculatus</name>
    <dbReference type="NCBI Taxonomy" id="210409"/>
    <lineage>
        <taxon>Eukaryota</taxon>
        <taxon>Metazoa</taxon>
        <taxon>Ecdysozoa</taxon>
        <taxon>Arthropoda</taxon>
        <taxon>Crustacea</taxon>
        <taxon>Multicrustacea</taxon>
        <taxon>Malacostraca</taxon>
        <taxon>Eumalacostraca</taxon>
        <taxon>Eucarida</taxon>
        <taxon>Decapoda</taxon>
        <taxon>Pleocyemata</taxon>
        <taxon>Brachyura</taxon>
        <taxon>Eubrachyura</taxon>
        <taxon>Portunoidea</taxon>
        <taxon>Portunidae</taxon>
        <taxon>Portuninae</taxon>
        <taxon>Portunus</taxon>
    </lineage>
</organism>
<dbReference type="Proteomes" id="UP000324222">
    <property type="component" value="Unassembled WGS sequence"/>
</dbReference>
<dbReference type="EMBL" id="VSRR010001251">
    <property type="protein sequence ID" value="MPC23781.1"/>
    <property type="molecule type" value="Genomic_DNA"/>
</dbReference>
<comment type="caution">
    <text evidence="2">The sequence shown here is derived from an EMBL/GenBank/DDBJ whole genome shotgun (WGS) entry which is preliminary data.</text>
</comment>
<protein>
    <submittedName>
        <fullName evidence="2">Uncharacterized protein</fullName>
    </submittedName>
</protein>
<evidence type="ECO:0000313" key="3">
    <source>
        <dbReference type="Proteomes" id="UP000324222"/>
    </source>
</evidence>
<feature type="compositionally biased region" description="Basic and acidic residues" evidence="1">
    <location>
        <begin position="87"/>
        <end position="108"/>
    </location>
</feature>
<dbReference type="AlphaFoldDB" id="A0A5B7DQ62"/>
<accession>A0A5B7DQ62</accession>
<feature type="compositionally biased region" description="Polar residues" evidence="1">
    <location>
        <begin position="1"/>
        <end position="12"/>
    </location>
</feature>
<evidence type="ECO:0000313" key="2">
    <source>
        <dbReference type="EMBL" id="MPC23781.1"/>
    </source>
</evidence>
<feature type="compositionally biased region" description="Basic and acidic residues" evidence="1">
    <location>
        <begin position="54"/>
        <end position="75"/>
    </location>
</feature>
<feature type="compositionally biased region" description="Acidic residues" evidence="1">
    <location>
        <begin position="76"/>
        <end position="86"/>
    </location>
</feature>
<evidence type="ECO:0000256" key="1">
    <source>
        <dbReference type="SAM" id="MobiDB-lite"/>
    </source>
</evidence>
<keyword evidence="3" id="KW-1185">Reference proteome</keyword>
<proteinExistence type="predicted"/>